<dbReference type="OrthoDB" id="319724at2"/>
<gene>
    <name evidence="4" type="ORF">DVZ84_31885</name>
</gene>
<comment type="similarity">
    <text evidence="1">Belongs to the NmrA-type oxidoreductase family.</text>
</comment>
<dbReference type="Gene3D" id="3.90.25.10">
    <property type="entry name" value="UDP-galactose 4-epimerase, domain 1"/>
    <property type="match status" value="1"/>
</dbReference>
<dbReference type="InterPro" id="IPR008030">
    <property type="entry name" value="NmrA-like"/>
</dbReference>
<keyword evidence="2" id="KW-0521">NADP</keyword>
<comment type="caution">
    <text evidence="4">The sequence shown here is derived from an EMBL/GenBank/DDBJ whole genome shotgun (WGS) entry which is preliminary data.</text>
</comment>
<dbReference type="Pfam" id="PF05368">
    <property type="entry name" value="NmrA"/>
    <property type="match status" value="1"/>
</dbReference>
<reference evidence="4 5" key="1">
    <citation type="submission" date="2018-07" db="EMBL/GenBank/DDBJ databases">
        <title>Genome guided investigation of antibiotics producing actinomycetales strain isolated from a Macau mangrove ecosystem.</title>
        <authorList>
            <person name="Hu D."/>
        </authorList>
    </citation>
    <scope>NUCLEOTIDE SEQUENCE [LARGE SCALE GENOMIC DNA]</scope>
    <source>
        <strain evidence="4 5">2297</strain>
    </source>
</reference>
<accession>A0A369UZR1</accession>
<dbReference type="InterPro" id="IPR036291">
    <property type="entry name" value="NAD(P)-bd_dom_sf"/>
</dbReference>
<dbReference type="RefSeq" id="WP_114532348.1">
    <property type="nucleotide sequence ID" value="NZ_QQBH01000030.1"/>
</dbReference>
<dbReference type="PANTHER" id="PTHR42748:SF7">
    <property type="entry name" value="NMRA LIKE REDOX SENSOR 1-RELATED"/>
    <property type="match status" value="1"/>
</dbReference>
<sequence length="310" mass="32686">MHVDSDTVLVTGATGKQGGATARALLAAGVPVRALVRDPSSKPAQAIEALGAELVRADLSDRASLGPAVEGVRAVFSVQMPPMTDTSVDFAGELAQATNLLDAAKTEGVRQFVQSSTSGVGEHTQVPGWAEGRWTALAEYYDTKQTIIEAVRGAGFARWTVIKPAFFMENLPMLAPKGPRGGLLTVMKPDTKLALVAVRDIGAAAARAFLAPDRFHQVELELAGDLCTMDQIAQTLSAAWGVSVTAPSMSLEEALAAGMPMWGAGHEWNNVVLQPARPRFAEALGIPLTTLAEWADEELTLLSEHVDPAP</sequence>
<protein>
    <submittedName>
        <fullName evidence="4">NmrA/HSCARG family protein</fullName>
    </submittedName>
</protein>
<dbReference type="InterPro" id="IPR051164">
    <property type="entry name" value="NmrA-like_oxidored"/>
</dbReference>
<organism evidence="4 5">
    <name type="scientific">Streptomyces parvulus</name>
    <dbReference type="NCBI Taxonomy" id="146923"/>
    <lineage>
        <taxon>Bacteria</taxon>
        <taxon>Bacillati</taxon>
        <taxon>Actinomycetota</taxon>
        <taxon>Actinomycetes</taxon>
        <taxon>Kitasatosporales</taxon>
        <taxon>Streptomycetaceae</taxon>
        <taxon>Streptomyces</taxon>
    </lineage>
</organism>
<evidence type="ECO:0000259" key="3">
    <source>
        <dbReference type="Pfam" id="PF05368"/>
    </source>
</evidence>
<evidence type="ECO:0000313" key="5">
    <source>
        <dbReference type="Proteomes" id="UP000253742"/>
    </source>
</evidence>
<evidence type="ECO:0000313" key="4">
    <source>
        <dbReference type="EMBL" id="RDD85120.1"/>
    </source>
</evidence>
<evidence type="ECO:0000256" key="1">
    <source>
        <dbReference type="ARBA" id="ARBA00006328"/>
    </source>
</evidence>
<evidence type="ECO:0000256" key="2">
    <source>
        <dbReference type="ARBA" id="ARBA00022857"/>
    </source>
</evidence>
<dbReference type="AlphaFoldDB" id="A0A369UZR1"/>
<dbReference type="EMBL" id="QQBH01000030">
    <property type="protein sequence ID" value="RDD85120.1"/>
    <property type="molecule type" value="Genomic_DNA"/>
</dbReference>
<proteinExistence type="inferred from homology"/>
<dbReference type="PANTHER" id="PTHR42748">
    <property type="entry name" value="NITROGEN METABOLITE REPRESSION PROTEIN NMRA FAMILY MEMBER"/>
    <property type="match status" value="1"/>
</dbReference>
<dbReference type="SUPFAM" id="SSF51735">
    <property type="entry name" value="NAD(P)-binding Rossmann-fold domains"/>
    <property type="match status" value="1"/>
</dbReference>
<dbReference type="Gene3D" id="3.40.50.720">
    <property type="entry name" value="NAD(P)-binding Rossmann-like Domain"/>
    <property type="match status" value="1"/>
</dbReference>
<dbReference type="CDD" id="cd05251">
    <property type="entry name" value="NmrA_like_SDR_a"/>
    <property type="match status" value="1"/>
</dbReference>
<dbReference type="Proteomes" id="UP000253742">
    <property type="component" value="Unassembled WGS sequence"/>
</dbReference>
<feature type="domain" description="NmrA-like" evidence="3">
    <location>
        <begin position="5"/>
        <end position="255"/>
    </location>
</feature>
<name>A0A369UZR1_9ACTN</name>